<organism evidence="4 5">
    <name type="scientific">Jatrophihabitans telluris</name>
    <dbReference type="NCBI Taxonomy" id="2038343"/>
    <lineage>
        <taxon>Bacteria</taxon>
        <taxon>Bacillati</taxon>
        <taxon>Actinomycetota</taxon>
        <taxon>Actinomycetes</taxon>
        <taxon>Jatrophihabitantales</taxon>
        <taxon>Jatrophihabitantaceae</taxon>
        <taxon>Jatrophihabitans</taxon>
    </lineage>
</organism>
<dbReference type="InterPro" id="IPR059026">
    <property type="entry name" value="LpqB_N"/>
</dbReference>
<evidence type="ECO:0000259" key="2">
    <source>
        <dbReference type="Pfam" id="PF10647"/>
    </source>
</evidence>
<feature type="domain" description="Lipoprotein LpqB C-terminal" evidence="2">
    <location>
        <begin position="352"/>
        <end position="607"/>
    </location>
</feature>
<dbReference type="Proteomes" id="UP001056336">
    <property type="component" value="Chromosome"/>
</dbReference>
<evidence type="ECO:0000259" key="1">
    <source>
        <dbReference type="Pfam" id="PF10646"/>
    </source>
</evidence>
<dbReference type="Pfam" id="PF10647">
    <property type="entry name" value="Gmad1"/>
    <property type="match status" value="1"/>
</dbReference>
<dbReference type="InterPro" id="IPR018910">
    <property type="entry name" value="LpqB_C"/>
</dbReference>
<gene>
    <name evidence="4" type="ORF">M6D93_14625</name>
</gene>
<feature type="domain" description="Lipoprotein LpqB N-terminal" evidence="3">
    <location>
        <begin position="61"/>
        <end position="185"/>
    </location>
</feature>
<proteinExistence type="predicted"/>
<sequence>MSRRSIRRPTHRAPSSSAVVAVLIAFCLVLAGCSGVPHSSRPEIVRPVNNTSPSVSVGQAPSAGDDPRAIVQGFLFDAVYPEAKHSLSRQYLAPDAANKWQDNPVTVVDDDNFSVGVTTAGGDAAQVEVQYRQVGEISAAGIFTPETAGTGVGKASTAVYTTRKVNGQWRIDSLPNGVFIRSTSFATRYLDRPLPLYFFDSTGTRLVPDIRYSALAEDEPVAQWLFTQLLAGPRPELQAAVQSEIPDSVDPKRAAVKLSGDVVEVELPGSSQLDSASRARLAIQLAFTFSTLAFGSAKLTLTDGGKPVTIPGAGTVFSASPDFTSYSPDNSATGAQQYYLRTGGLYSGLDNRPVSGPVGAGAYALTSLAVRRSGVAAVTVVGVDTSRRLMLGAASGPLIPVAVPSSGGSLSLPEFRPYTSSANPWVASGTTIYSIDAARVAHVVSTPASLSGGGLPKGEIETLRFSPEGARLAVVVKSAVDGTQALYIGSVVTTTNNVTSIEDFKAITPASVEVQDIAWKDATTLLMIANSGSSTRLQSVVSDGSQLRTLQAVNLPPGLSRVAAAIGQPAVVSAGPQGHLTLWVDRGPSWAPVSGSDQTSAGDAPAYAP</sequence>
<evidence type="ECO:0000313" key="5">
    <source>
        <dbReference type="Proteomes" id="UP001056336"/>
    </source>
</evidence>
<feature type="domain" description="GerMN" evidence="1">
    <location>
        <begin position="195"/>
        <end position="308"/>
    </location>
</feature>
<keyword evidence="5" id="KW-1185">Reference proteome</keyword>
<name>A0ABY4QW99_9ACTN</name>
<dbReference type="InterPro" id="IPR019606">
    <property type="entry name" value="GerMN"/>
</dbReference>
<dbReference type="PROSITE" id="PS51257">
    <property type="entry name" value="PROKAR_LIPOPROTEIN"/>
    <property type="match status" value="1"/>
</dbReference>
<dbReference type="EMBL" id="CP097332">
    <property type="protein sequence ID" value="UQX87527.1"/>
    <property type="molecule type" value="Genomic_DNA"/>
</dbReference>
<reference evidence="4" key="1">
    <citation type="journal article" date="2018" name="Int. J. Syst. Evol. Microbiol.">
        <title>Jatrophihabitans telluris sp. nov., isolated from sediment soil of lava forest wetlands and the emended description of the genus Jatrophihabitans.</title>
        <authorList>
            <person name="Lee K.C."/>
            <person name="Suh M.K."/>
            <person name="Eom M.K."/>
            <person name="Kim K.K."/>
            <person name="Kim J.S."/>
            <person name="Kim D.S."/>
            <person name="Ko S.H."/>
            <person name="Shin Y.K."/>
            <person name="Lee J.S."/>
        </authorList>
    </citation>
    <scope>NUCLEOTIDE SEQUENCE</scope>
    <source>
        <strain evidence="4">N237</strain>
    </source>
</reference>
<reference evidence="4" key="2">
    <citation type="submission" date="2022-05" db="EMBL/GenBank/DDBJ databases">
        <authorList>
            <person name="Kim J.-S."/>
            <person name="Lee K."/>
            <person name="Suh M."/>
            <person name="Eom M."/>
            <person name="Kim J.-S."/>
            <person name="Kim D.-S."/>
            <person name="Ko S.-H."/>
            <person name="Shin Y."/>
            <person name="Lee J.-S."/>
        </authorList>
    </citation>
    <scope>NUCLEOTIDE SEQUENCE</scope>
    <source>
        <strain evidence="4">N237</strain>
    </source>
</reference>
<evidence type="ECO:0000259" key="3">
    <source>
        <dbReference type="Pfam" id="PF25976"/>
    </source>
</evidence>
<evidence type="ECO:0000313" key="4">
    <source>
        <dbReference type="EMBL" id="UQX87527.1"/>
    </source>
</evidence>
<dbReference type="RefSeq" id="WP_249770133.1">
    <property type="nucleotide sequence ID" value="NZ_CP097332.1"/>
</dbReference>
<dbReference type="Pfam" id="PF10646">
    <property type="entry name" value="Germane"/>
    <property type="match status" value="1"/>
</dbReference>
<protein>
    <submittedName>
        <fullName evidence="4">LpqB family beta-propeller domain-containing protein</fullName>
    </submittedName>
</protein>
<accession>A0ABY4QW99</accession>
<dbReference type="Pfam" id="PF25976">
    <property type="entry name" value="LpqB_N"/>
    <property type="match status" value="1"/>
</dbReference>